<dbReference type="AlphaFoldDB" id="A0A1M4PLL0"/>
<dbReference type="EMBL" id="LT669839">
    <property type="protein sequence ID" value="SHD76315.1"/>
    <property type="molecule type" value="Genomic_DNA"/>
</dbReference>
<keyword evidence="2" id="KW-1185">Reference proteome</keyword>
<accession>A0A1M4PLL0</accession>
<sequence length="38" mass="4225">MAGTLNLVIKIPFIDANRTPTIIAAGIKTKKLKPFWDK</sequence>
<gene>
    <name evidence="1" type="ORF">CUESP1_0938</name>
</gene>
<evidence type="ECO:0000313" key="1">
    <source>
        <dbReference type="EMBL" id="SHD76315.1"/>
    </source>
</evidence>
<evidence type="ECO:0000313" key="2">
    <source>
        <dbReference type="Proteomes" id="UP000245423"/>
    </source>
</evidence>
<proteinExistence type="predicted"/>
<protein>
    <submittedName>
        <fullName evidence="1">Uncharacterized protein</fullName>
    </submittedName>
</protein>
<name>A0A1M4PLL0_9FIRM</name>
<dbReference type="Proteomes" id="UP000245423">
    <property type="component" value="Chromosome 1"/>
</dbReference>
<organism evidence="1 2">
    <name type="scientific">[Clostridium] ultunense Esp</name>
    <dbReference type="NCBI Taxonomy" id="1288971"/>
    <lineage>
        <taxon>Bacteria</taxon>
        <taxon>Bacillati</taxon>
        <taxon>Bacillota</taxon>
        <taxon>Tissierellia</taxon>
        <taxon>Tissierellales</taxon>
        <taxon>Tepidimicrobiaceae</taxon>
        <taxon>Schnuerera</taxon>
    </lineage>
</organism>
<reference evidence="1 2" key="1">
    <citation type="submission" date="2016-11" db="EMBL/GenBank/DDBJ databases">
        <authorList>
            <person name="Manzoor S."/>
        </authorList>
    </citation>
    <scope>NUCLEOTIDE SEQUENCE [LARGE SCALE GENOMIC DNA]</scope>
    <source>
        <strain evidence="1">Clostridium ultunense strain Esp</strain>
    </source>
</reference>